<evidence type="ECO:0000313" key="2">
    <source>
        <dbReference type="EMBL" id="KAF4333318.1"/>
    </source>
</evidence>
<reference evidence="2" key="1">
    <citation type="journal article" date="2017" name="Mycologia">
        <title>Fusarium algeriense, sp. nov., a novel toxigenic crown rot pathogen of durum wheat from Algeria is nested in the Fusarium burgessii species complex.</title>
        <authorList>
            <person name="Laraba I."/>
            <person name="Keddad A."/>
            <person name="Boureghda H."/>
            <person name="Abdallah N."/>
            <person name="Vaughan M.M."/>
            <person name="Proctor R.H."/>
            <person name="Busman M."/>
            <person name="O'Donnell K."/>
        </authorList>
    </citation>
    <scope>NUCLEOTIDE SEQUENCE</scope>
    <source>
        <strain evidence="2">NRRL 25174</strain>
    </source>
</reference>
<gene>
    <name evidence="2" type="ORF">FBEOM_12872</name>
</gene>
<keyword evidence="3" id="KW-1185">Reference proteome</keyword>
<protein>
    <submittedName>
        <fullName evidence="2">Chitinase</fullName>
    </submittedName>
</protein>
<evidence type="ECO:0000256" key="1">
    <source>
        <dbReference type="SAM" id="MobiDB-lite"/>
    </source>
</evidence>
<proteinExistence type="predicted"/>
<organism evidence="2 3">
    <name type="scientific">Fusarium beomiforme</name>
    <dbReference type="NCBI Taxonomy" id="44412"/>
    <lineage>
        <taxon>Eukaryota</taxon>
        <taxon>Fungi</taxon>
        <taxon>Dikarya</taxon>
        <taxon>Ascomycota</taxon>
        <taxon>Pezizomycotina</taxon>
        <taxon>Sordariomycetes</taxon>
        <taxon>Hypocreomycetidae</taxon>
        <taxon>Hypocreales</taxon>
        <taxon>Nectriaceae</taxon>
        <taxon>Fusarium</taxon>
        <taxon>Fusarium burgessii species complex</taxon>
    </lineage>
</organism>
<evidence type="ECO:0000313" key="3">
    <source>
        <dbReference type="Proteomes" id="UP000730481"/>
    </source>
</evidence>
<comment type="caution">
    <text evidence="2">The sequence shown here is derived from an EMBL/GenBank/DDBJ whole genome shotgun (WGS) entry which is preliminary data.</text>
</comment>
<reference evidence="2" key="2">
    <citation type="submission" date="2020-02" db="EMBL/GenBank/DDBJ databases">
        <title>Identification and distribution of gene clusters putatively required for synthesis of sphingolipid metabolism inhibitors in phylogenetically diverse species of the filamentous fungus Fusarium.</title>
        <authorList>
            <person name="Kim H.-S."/>
            <person name="Busman M."/>
            <person name="Brown D.W."/>
            <person name="Divon H."/>
            <person name="Uhlig S."/>
            <person name="Proctor R.H."/>
        </authorList>
    </citation>
    <scope>NUCLEOTIDE SEQUENCE</scope>
    <source>
        <strain evidence="2">NRRL 25174</strain>
    </source>
</reference>
<feature type="compositionally biased region" description="Basic and acidic residues" evidence="1">
    <location>
        <begin position="403"/>
        <end position="418"/>
    </location>
</feature>
<sequence length="432" mass="48937">MASPYWRLHRGDDVAIQRRCKDDLIGSLDRIDAEEELAKDRDQDTGGSSSLLFCHIPSLDTYDPGSLEDPRDQPDDSVITDIFRPIGPLGGTGVLEWLLNEMKWSFEWTEDNGLEKRGMGAARPFKPQCPGGSSWTIMPEPYTNGDNREALAKKNGDDKMYYVKNSGGNCMSGTVEDDGKPNDGKKWVSEHILELETISMFIEYSMGIQNKKKDKPSPSGLGVEVPKNPTDPAKMPSCSMWKGAFMNGFPEWDAKHSETPRKLLFTMLGSTTNSLHMVNAESKLNGLKAKLEVVKQVFGYLLSPEVNDKLVAAYGDVKDFLKEFEFLYRKQYLKTPVLDLSKLWTRFMRDLTDKMGAWTKRWLEYRAKEMVKVWKAESVERLKAIGAAKTPQSAGKALTYQKQADDIRQTAEWHEHNHGSQVDDFDPEKVFQ</sequence>
<feature type="region of interest" description="Disordered" evidence="1">
    <location>
        <begin position="395"/>
        <end position="432"/>
    </location>
</feature>
<dbReference type="EMBL" id="PVQB02000873">
    <property type="protein sequence ID" value="KAF4333318.1"/>
    <property type="molecule type" value="Genomic_DNA"/>
</dbReference>
<name>A0A9P5A7D5_9HYPO</name>
<dbReference type="Proteomes" id="UP000730481">
    <property type="component" value="Unassembled WGS sequence"/>
</dbReference>
<dbReference type="AlphaFoldDB" id="A0A9P5A7D5"/>
<dbReference type="OrthoDB" id="73875at2759"/>
<accession>A0A9P5A7D5</accession>